<evidence type="ECO:0000313" key="2">
    <source>
        <dbReference type="EMBL" id="GMH28247.1"/>
    </source>
</evidence>
<dbReference type="EMBL" id="BSYO01000034">
    <property type="protein sequence ID" value="GMH28247.1"/>
    <property type="molecule type" value="Genomic_DNA"/>
</dbReference>
<accession>A0AAD3TGK2</accession>
<feature type="compositionally biased region" description="Polar residues" evidence="1">
    <location>
        <begin position="1"/>
        <end position="12"/>
    </location>
</feature>
<dbReference type="Proteomes" id="UP001279734">
    <property type="component" value="Unassembled WGS sequence"/>
</dbReference>
<feature type="region of interest" description="Disordered" evidence="1">
    <location>
        <begin position="1"/>
        <end position="106"/>
    </location>
</feature>
<feature type="compositionally biased region" description="Polar residues" evidence="1">
    <location>
        <begin position="61"/>
        <end position="76"/>
    </location>
</feature>
<dbReference type="AlphaFoldDB" id="A0AAD3TGK2"/>
<keyword evidence="3" id="KW-1185">Reference proteome</keyword>
<proteinExistence type="predicted"/>
<evidence type="ECO:0000256" key="1">
    <source>
        <dbReference type="SAM" id="MobiDB-lite"/>
    </source>
</evidence>
<name>A0AAD3TGK2_NEPGR</name>
<evidence type="ECO:0000313" key="3">
    <source>
        <dbReference type="Proteomes" id="UP001279734"/>
    </source>
</evidence>
<sequence length="213" mass="23615">MATPKKTSSNNGRPPHALRFTRRTSSGHVVSLSPDDDLNMSGDYTGGSDGRINYTVLMPSTPDNQPGSTVDSSGASTGRLEGLSEYGTERQRGGDSSGGTKADQRRMSLLRSNSKSMLLRSQTGDFDHNRWLFQTKGKYGIGTAYWSEEDAYDMDDGMTKNDFLDKPWKPLTRKIKVPFVIISPYRSVSLNSTHRPLIYCSFQKKKKSSVSKV</sequence>
<reference evidence="2" key="1">
    <citation type="submission" date="2023-05" db="EMBL/GenBank/DDBJ databases">
        <title>Nepenthes gracilis genome sequencing.</title>
        <authorList>
            <person name="Fukushima K."/>
        </authorList>
    </citation>
    <scope>NUCLEOTIDE SEQUENCE</scope>
    <source>
        <strain evidence="2">SING2019-196</strain>
    </source>
</reference>
<gene>
    <name evidence="2" type="ORF">Nepgr_030090</name>
</gene>
<protein>
    <submittedName>
        <fullName evidence="2">Uncharacterized protein</fullName>
    </submittedName>
</protein>
<organism evidence="2 3">
    <name type="scientific">Nepenthes gracilis</name>
    <name type="common">Slender pitcher plant</name>
    <dbReference type="NCBI Taxonomy" id="150966"/>
    <lineage>
        <taxon>Eukaryota</taxon>
        <taxon>Viridiplantae</taxon>
        <taxon>Streptophyta</taxon>
        <taxon>Embryophyta</taxon>
        <taxon>Tracheophyta</taxon>
        <taxon>Spermatophyta</taxon>
        <taxon>Magnoliopsida</taxon>
        <taxon>eudicotyledons</taxon>
        <taxon>Gunneridae</taxon>
        <taxon>Pentapetalae</taxon>
        <taxon>Caryophyllales</taxon>
        <taxon>Nepenthaceae</taxon>
        <taxon>Nepenthes</taxon>
    </lineage>
</organism>
<comment type="caution">
    <text evidence="2">The sequence shown here is derived from an EMBL/GenBank/DDBJ whole genome shotgun (WGS) entry which is preliminary data.</text>
</comment>